<feature type="transmembrane region" description="Helical" evidence="7">
    <location>
        <begin position="75"/>
        <end position="102"/>
    </location>
</feature>
<evidence type="ECO:0000256" key="3">
    <source>
        <dbReference type="ARBA" id="ARBA00022475"/>
    </source>
</evidence>
<keyword evidence="3" id="KW-1003">Cell membrane</keyword>
<evidence type="ECO:0000313" key="10">
    <source>
        <dbReference type="Proteomes" id="UP000214975"/>
    </source>
</evidence>
<feature type="transmembrane region" description="Helical" evidence="7">
    <location>
        <begin position="267"/>
        <end position="286"/>
    </location>
</feature>
<dbReference type="PANTHER" id="PTHR43744:SF9">
    <property type="entry name" value="POLYGALACTURONAN_RHAMNOGALACTURONAN TRANSPORT SYSTEM PERMEASE PROTEIN YTCP"/>
    <property type="match status" value="1"/>
</dbReference>
<evidence type="ECO:0000256" key="1">
    <source>
        <dbReference type="ARBA" id="ARBA00004651"/>
    </source>
</evidence>
<sequence>MARNKKIRLSTEDIVFDTINYILLTIVIIVTLYPFIHVLAVSFNDAIDTVRGGIYLLPRKFTTFNYVSILNDPEIYNATIISALRAIVGSVLNVLASIIVAYAISRRDFVLRGIVSKIFTYSMYFSSGLIPYYLLIRDLHLMNNFLVYILPGIVSAWNIMVVRSYIDGLPASLIESAKLDGASELRIIFSIIFPLSVPVLATITLFVAVGQWNSWFDTMLFCSMDPNLSTLQYELQKVLQSTQQFTQQATFDMGLRNNSNTVTPDSIRAAMTIVAVVPIMMVYPFLQKYFVKGLTIGSVKG</sequence>
<dbReference type="RefSeq" id="WP_013297193.1">
    <property type="nucleotide sequence ID" value="NZ_CP016893.1"/>
</dbReference>
<dbReference type="AlphaFoldDB" id="A0A223I0F9"/>
<dbReference type="PANTHER" id="PTHR43744">
    <property type="entry name" value="ABC TRANSPORTER PERMEASE PROTEIN MG189-RELATED-RELATED"/>
    <property type="match status" value="1"/>
</dbReference>
<feature type="domain" description="ABC transmembrane type-1" evidence="8">
    <location>
        <begin position="79"/>
        <end position="286"/>
    </location>
</feature>
<keyword evidence="6 7" id="KW-0472">Membrane</keyword>
<dbReference type="InterPro" id="IPR000515">
    <property type="entry name" value="MetI-like"/>
</dbReference>
<evidence type="ECO:0000256" key="6">
    <source>
        <dbReference type="ARBA" id="ARBA00023136"/>
    </source>
</evidence>
<name>A0A223I0F9_THETR</name>
<dbReference type="CDD" id="cd06261">
    <property type="entry name" value="TM_PBP2"/>
    <property type="match status" value="1"/>
</dbReference>
<evidence type="ECO:0000256" key="5">
    <source>
        <dbReference type="ARBA" id="ARBA00022989"/>
    </source>
</evidence>
<evidence type="ECO:0000256" key="7">
    <source>
        <dbReference type="RuleBase" id="RU363032"/>
    </source>
</evidence>
<dbReference type="Pfam" id="PF00528">
    <property type="entry name" value="BPD_transp_1"/>
    <property type="match status" value="1"/>
</dbReference>
<comment type="similarity">
    <text evidence="7">Belongs to the binding-protein-dependent transport system permease family.</text>
</comment>
<evidence type="ECO:0000313" key="9">
    <source>
        <dbReference type="EMBL" id="AST58226.1"/>
    </source>
</evidence>
<dbReference type="PROSITE" id="PS50928">
    <property type="entry name" value="ABC_TM1"/>
    <property type="match status" value="1"/>
</dbReference>
<dbReference type="EMBL" id="CP016893">
    <property type="protein sequence ID" value="AST58226.1"/>
    <property type="molecule type" value="Genomic_DNA"/>
</dbReference>
<keyword evidence="4 7" id="KW-0812">Transmembrane</keyword>
<dbReference type="OMA" id="MMKGFFD"/>
<dbReference type="GeneID" id="93863547"/>
<dbReference type="GO" id="GO:0005886">
    <property type="term" value="C:plasma membrane"/>
    <property type="evidence" value="ECO:0007669"/>
    <property type="project" value="UniProtKB-SubCell"/>
</dbReference>
<accession>A0A223I0F9</accession>
<evidence type="ECO:0000256" key="4">
    <source>
        <dbReference type="ARBA" id="ARBA00022692"/>
    </source>
</evidence>
<gene>
    <name evidence="9" type="ORF">Thert_02311</name>
</gene>
<dbReference type="InterPro" id="IPR035906">
    <property type="entry name" value="MetI-like_sf"/>
</dbReference>
<keyword evidence="5 7" id="KW-1133">Transmembrane helix</keyword>
<dbReference type="Proteomes" id="UP000214975">
    <property type="component" value="Chromosome"/>
</dbReference>
<evidence type="ECO:0000256" key="2">
    <source>
        <dbReference type="ARBA" id="ARBA00022448"/>
    </source>
</evidence>
<keyword evidence="2 7" id="KW-0813">Transport</keyword>
<dbReference type="SUPFAM" id="SSF161098">
    <property type="entry name" value="MetI-like"/>
    <property type="match status" value="1"/>
</dbReference>
<dbReference type="GO" id="GO:0055085">
    <property type="term" value="P:transmembrane transport"/>
    <property type="evidence" value="ECO:0007669"/>
    <property type="project" value="InterPro"/>
</dbReference>
<feature type="transmembrane region" description="Helical" evidence="7">
    <location>
        <begin position="114"/>
        <end position="133"/>
    </location>
</feature>
<comment type="subcellular location">
    <subcellularLocation>
        <location evidence="1 7">Cell membrane</location>
        <topology evidence="1 7">Multi-pass membrane protein</topology>
    </subcellularLocation>
</comment>
<protein>
    <submittedName>
        <fullName evidence="9">Sugar ABC transporter permease</fullName>
    </submittedName>
</protein>
<organism evidence="9 10">
    <name type="scientific">Thermoanaerobacterium thermosaccharolyticum</name>
    <name type="common">Clostridium thermosaccharolyticum</name>
    <dbReference type="NCBI Taxonomy" id="1517"/>
    <lineage>
        <taxon>Bacteria</taxon>
        <taxon>Bacillati</taxon>
        <taxon>Bacillota</taxon>
        <taxon>Clostridia</taxon>
        <taxon>Thermoanaerobacterales</taxon>
        <taxon>Thermoanaerobacteraceae</taxon>
        <taxon>Thermoanaerobacterium</taxon>
    </lineage>
</organism>
<reference evidence="9 10" key="1">
    <citation type="submission" date="2016-08" db="EMBL/GenBank/DDBJ databases">
        <title>A novel genetic cassette of butanologenic Thermoanaerobacterium thermosaccharolyticum that directly convert cellulose to butanol.</title>
        <authorList>
            <person name="Li T."/>
            <person name="He J."/>
        </authorList>
    </citation>
    <scope>NUCLEOTIDE SEQUENCE [LARGE SCALE GENOMIC DNA]</scope>
    <source>
        <strain evidence="9 10">TG57</strain>
    </source>
</reference>
<feature type="transmembrane region" description="Helical" evidence="7">
    <location>
        <begin position="145"/>
        <end position="166"/>
    </location>
</feature>
<proteinExistence type="inferred from homology"/>
<feature type="transmembrane region" description="Helical" evidence="7">
    <location>
        <begin position="187"/>
        <end position="209"/>
    </location>
</feature>
<dbReference type="Gene3D" id="1.10.3720.10">
    <property type="entry name" value="MetI-like"/>
    <property type="match status" value="1"/>
</dbReference>
<evidence type="ECO:0000259" key="8">
    <source>
        <dbReference type="PROSITE" id="PS50928"/>
    </source>
</evidence>
<feature type="transmembrane region" description="Helical" evidence="7">
    <location>
        <begin position="21"/>
        <end position="43"/>
    </location>
</feature>